<dbReference type="AlphaFoldDB" id="A0AAW6Z0N5"/>
<organism evidence="1 2">
    <name type="scientific">Bacillus pacificus</name>
    <dbReference type="NCBI Taxonomy" id="2026187"/>
    <lineage>
        <taxon>Bacteria</taxon>
        <taxon>Bacillati</taxon>
        <taxon>Bacillota</taxon>
        <taxon>Bacilli</taxon>
        <taxon>Bacillales</taxon>
        <taxon>Bacillaceae</taxon>
        <taxon>Bacillus</taxon>
        <taxon>Bacillus cereus group</taxon>
    </lineage>
</organism>
<evidence type="ECO:0000313" key="2">
    <source>
        <dbReference type="Proteomes" id="UP001174229"/>
    </source>
</evidence>
<dbReference type="Proteomes" id="UP001174229">
    <property type="component" value="Unassembled WGS sequence"/>
</dbReference>
<dbReference type="EMBL" id="JAPNPE010000031">
    <property type="protein sequence ID" value="MDK7395150.1"/>
    <property type="molecule type" value="Genomic_DNA"/>
</dbReference>
<dbReference type="RefSeq" id="WP_098788512.1">
    <property type="nucleotide sequence ID" value="NZ_JAPNPC010000037.1"/>
</dbReference>
<protein>
    <recommendedName>
        <fullName evidence="3">Fur-regulated basic protein FbpA</fullName>
    </recommendedName>
</protein>
<name>A0AAW6Z0N5_9BACI</name>
<evidence type="ECO:0008006" key="3">
    <source>
        <dbReference type="Google" id="ProtNLM"/>
    </source>
</evidence>
<reference evidence="1" key="1">
    <citation type="submission" date="2022-11" db="EMBL/GenBank/DDBJ databases">
        <title>WGS-based characterization of Bacillus cereus isolated from food &amp; feed additives.</title>
        <authorList>
            <person name="Bogaerts B."/>
            <person name="Fraiture M.-A."/>
            <person name="Roosens N.H.C."/>
            <person name="De Keersmaecker S.C.J."/>
            <person name="Vanneste K."/>
        </authorList>
    </citation>
    <scope>NUCLEOTIDE SEQUENCE</scope>
    <source>
        <strain evidence="1">74.2</strain>
    </source>
</reference>
<sequence length="61" mass="7287">MIGSKRVKRQVEGTLQAFDSCMSQIRRLDSKYKFTEQEKLELYKLEYQLKNLSKELSKDLN</sequence>
<accession>A0AAW6Z0N5</accession>
<comment type="caution">
    <text evidence="1">The sequence shown here is derived from an EMBL/GenBank/DDBJ whole genome shotgun (WGS) entry which is preliminary data.</text>
</comment>
<evidence type="ECO:0000313" key="1">
    <source>
        <dbReference type="EMBL" id="MDK7395150.1"/>
    </source>
</evidence>
<gene>
    <name evidence="1" type="ORF">OWO78_27930</name>
</gene>
<proteinExistence type="predicted"/>